<evidence type="ECO:0000313" key="2">
    <source>
        <dbReference type="EMBL" id="QUW02084.1"/>
    </source>
</evidence>
<gene>
    <name evidence="2" type="ORF">J8C06_06845</name>
</gene>
<evidence type="ECO:0000313" key="3">
    <source>
        <dbReference type="Proteomes" id="UP000676506"/>
    </source>
</evidence>
<dbReference type="EMBL" id="CP072648">
    <property type="protein sequence ID" value="QUW02084.1"/>
    <property type="molecule type" value="Genomic_DNA"/>
</dbReference>
<accession>A0ABX8B8T3</accession>
<proteinExistence type="predicted"/>
<feature type="region of interest" description="Disordered" evidence="1">
    <location>
        <begin position="63"/>
        <end position="85"/>
    </location>
</feature>
<keyword evidence="3" id="KW-1185">Reference proteome</keyword>
<organism evidence="2 3">
    <name type="scientific">Chloracidobacterium validum</name>
    <dbReference type="NCBI Taxonomy" id="2821543"/>
    <lineage>
        <taxon>Bacteria</taxon>
        <taxon>Pseudomonadati</taxon>
        <taxon>Acidobacteriota</taxon>
        <taxon>Terriglobia</taxon>
        <taxon>Terriglobales</taxon>
        <taxon>Acidobacteriaceae</taxon>
        <taxon>Chloracidobacterium</taxon>
    </lineage>
</organism>
<sequence length="85" mass="9414">MSFSPQHRQLMVEAQAHLREAEQLLQAILAEQSGWEVFEVACDALNVAAVKLRFIQIEASARDEMAGEVEAETEAKAEDDTLSPD</sequence>
<name>A0ABX8B8T3_9BACT</name>
<dbReference type="RefSeq" id="WP_211427975.1">
    <property type="nucleotide sequence ID" value="NZ_CP072648.1"/>
</dbReference>
<evidence type="ECO:0000256" key="1">
    <source>
        <dbReference type="SAM" id="MobiDB-lite"/>
    </source>
</evidence>
<dbReference type="Proteomes" id="UP000676506">
    <property type="component" value="Chromosome 1"/>
</dbReference>
<reference evidence="2 3" key="1">
    <citation type="submission" date="2021-03" db="EMBL/GenBank/DDBJ databases">
        <title>Genomic and phenotypic characterization of Chloracidobacterium isolates provides evidence for multiple species.</title>
        <authorList>
            <person name="Saini M.K."/>
            <person name="Costas A.M.G."/>
            <person name="Tank M."/>
            <person name="Bryant D.A."/>
        </authorList>
    </citation>
    <scope>NUCLEOTIDE SEQUENCE [LARGE SCALE GENOMIC DNA]</scope>
    <source>
        <strain evidence="2 3">BV2-C</strain>
    </source>
</reference>
<protein>
    <submittedName>
        <fullName evidence="2">Uncharacterized protein</fullName>
    </submittedName>
</protein>